<evidence type="ECO:0000313" key="3">
    <source>
        <dbReference type="EMBL" id="QDS76886.1"/>
    </source>
</evidence>
<dbReference type="InterPro" id="IPR002347">
    <property type="entry name" value="SDR_fam"/>
</dbReference>
<dbReference type="PANTHER" id="PTHR24320">
    <property type="entry name" value="RETINOL DEHYDROGENASE"/>
    <property type="match status" value="1"/>
</dbReference>
<evidence type="ECO:0000256" key="1">
    <source>
        <dbReference type="ARBA" id="ARBA00006484"/>
    </source>
</evidence>
<evidence type="ECO:0000256" key="2">
    <source>
        <dbReference type="ARBA" id="ARBA00023002"/>
    </source>
</evidence>
<dbReference type="AlphaFoldDB" id="A0A517LMT9"/>
<keyword evidence="2" id="KW-0560">Oxidoreductase</keyword>
<dbReference type="PANTHER" id="PTHR24320:SF33">
    <property type="entry name" value="OXIDOREDUCTASE BLI-4, MITOCHONDRIAL-RELATED"/>
    <property type="match status" value="1"/>
</dbReference>
<dbReference type="Proteomes" id="UP000316270">
    <property type="component" value="Chromosome 16"/>
</dbReference>
<organism evidence="3 4">
    <name type="scientific">Venturia effusa</name>
    <dbReference type="NCBI Taxonomy" id="50376"/>
    <lineage>
        <taxon>Eukaryota</taxon>
        <taxon>Fungi</taxon>
        <taxon>Dikarya</taxon>
        <taxon>Ascomycota</taxon>
        <taxon>Pezizomycotina</taxon>
        <taxon>Dothideomycetes</taxon>
        <taxon>Pleosporomycetidae</taxon>
        <taxon>Venturiales</taxon>
        <taxon>Venturiaceae</taxon>
        <taxon>Venturia</taxon>
    </lineage>
</organism>
<evidence type="ECO:0000313" key="4">
    <source>
        <dbReference type="Proteomes" id="UP000316270"/>
    </source>
</evidence>
<dbReference type="GO" id="GO:0016491">
    <property type="term" value="F:oxidoreductase activity"/>
    <property type="evidence" value="ECO:0007669"/>
    <property type="project" value="UniProtKB-KW"/>
</dbReference>
<dbReference type="SUPFAM" id="SSF51735">
    <property type="entry name" value="NAD(P)-binding Rossmann-fold domains"/>
    <property type="match status" value="1"/>
</dbReference>
<gene>
    <name evidence="3" type="ORF">FKW77_003807</name>
</gene>
<keyword evidence="4" id="KW-1185">Reference proteome</keyword>
<protein>
    <recommendedName>
        <fullName evidence="5">Oxidoreductase bli-4, mitochondrial</fullName>
    </recommendedName>
</protein>
<sequence length="338" mass="36909">MQAIKKTLAENLTGGNLFTPKSGKFTLEQVPDLSGKVAVVTGGSSGIGYGVAHTFLTKNISKVFIISDTKEVMDNATEAVKKELGTDMASKMKWLQCDLADWKAAAETANKVSKDTDRLDILVNNAGRGIMTFQLANGIDRHIALNHMGHVVLTSHLLPLIKKTASNGNTVRITNQASNAHEMTPSDCKFQPEELTKDLGPNPTYGRSKLCAILYSRYLNRHLTSTHPNILINATHPGVVQTKMSTEDILEPYPIAGYGMKYLMAPIKKDQFEGALSTLYAATVTENSGEYVCPPANVEPGSDLANDEELGEQLMKVTRETVMEKTRADVEGCPFRDY</sequence>
<dbReference type="InterPro" id="IPR036291">
    <property type="entry name" value="NAD(P)-bd_dom_sf"/>
</dbReference>
<dbReference type="PRINTS" id="PR00081">
    <property type="entry name" value="GDHRDH"/>
</dbReference>
<accession>A0A517LMT9</accession>
<dbReference type="Pfam" id="PF00106">
    <property type="entry name" value="adh_short"/>
    <property type="match status" value="1"/>
</dbReference>
<dbReference type="EMBL" id="CP042200">
    <property type="protein sequence ID" value="QDS76886.1"/>
    <property type="molecule type" value="Genomic_DNA"/>
</dbReference>
<dbReference type="STRING" id="50376.A0A517LMT9"/>
<dbReference type="OrthoDB" id="191139at2759"/>
<proteinExistence type="inferred from homology"/>
<name>A0A517LMT9_9PEZI</name>
<evidence type="ECO:0008006" key="5">
    <source>
        <dbReference type="Google" id="ProtNLM"/>
    </source>
</evidence>
<comment type="similarity">
    <text evidence="1">Belongs to the short-chain dehydrogenases/reductases (SDR) family.</text>
</comment>
<dbReference type="Gene3D" id="3.40.50.720">
    <property type="entry name" value="NAD(P)-binding Rossmann-like Domain"/>
    <property type="match status" value="1"/>
</dbReference>
<reference evidence="3 4" key="1">
    <citation type="submission" date="2019-07" db="EMBL/GenBank/DDBJ databases">
        <title>Finished genome of Venturia effusa.</title>
        <authorList>
            <person name="Young C.A."/>
            <person name="Cox M.P."/>
            <person name="Ganley A.R.D."/>
            <person name="David W.J."/>
        </authorList>
    </citation>
    <scope>NUCLEOTIDE SEQUENCE [LARGE SCALE GENOMIC DNA]</scope>
    <source>
        <strain evidence="4">albino</strain>
    </source>
</reference>